<feature type="compositionally biased region" description="Polar residues" evidence="3">
    <location>
        <begin position="11"/>
        <end position="23"/>
    </location>
</feature>
<protein>
    <submittedName>
        <fullName evidence="4">Glucosidase 2 subunit beta</fullName>
    </submittedName>
</protein>
<feature type="compositionally biased region" description="Acidic residues" evidence="3">
    <location>
        <begin position="202"/>
        <end position="218"/>
    </location>
</feature>
<dbReference type="AlphaFoldDB" id="A0A833QZ30"/>
<dbReference type="Proteomes" id="UP000623129">
    <property type="component" value="Unassembled WGS sequence"/>
</dbReference>
<accession>A0A833QZ30</accession>
<feature type="region of interest" description="Disordered" evidence="3">
    <location>
        <begin position="1"/>
        <end position="38"/>
    </location>
</feature>
<dbReference type="GO" id="GO:0005634">
    <property type="term" value="C:nucleus"/>
    <property type="evidence" value="ECO:0007669"/>
    <property type="project" value="UniProtKB-SubCell"/>
</dbReference>
<comment type="subcellular location">
    <subcellularLocation>
        <location evidence="1">Nucleus</location>
    </subcellularLocation>
</comment>
<dbReference type="EMBL" id="SWLB01000004">
    <property type="protein sequence ID" value="KAF3338855.1"/>
    <property type="molecule type" value="Genomic_DNA"/>
</dbReference>
<feature type="region of interest" description="Disordered" evidence="3">
    <location>
        <begin position="53"/>
        <end position="105"/>
    </location>
</feature>
<gene>
    <name evidence="4" type="ORF">FCM35_KLT16326</name>
</gene>
<reference evidence="4" key="1">
    <citation type="submission" date="2020-01" db="EMBL/GenBank/DDBJ databases">
        <title>Genome sequence of Kobresia littledalei, the first chromosome-level genome in the family Cyperaceae.</title>
        <authorList>
            <person name="Qu G."/>
        </authorList>
    </citation>
    <scope>NUCLEOTIDE SEQUENCE</scope>
    <source>
        <strain evidence="4">C.B.Clarke</strain>
        <tissue evidence="4">Leaf</tissue>
    </source>
</reference>
<dbReference type="InterPro" id="IPR051992">
    <property type="entry name" value="OxStress_Response_Reg"/>
</dbReference>
<feature type="compositionally biased region" description="Basic and acidic residues" evidence="3">
    <location>
        <begin position="227"/>
        <end position="237"/>
    </location>
</feature>
<keyword evidence="5" id="KW-1185">Reference proteome</keyword>
<feature type="compositionally biased region" description="Acidic residues" evidence="3">
    <location>
        <begin position="80"/>
        <end position="90"/>
    </location>
</feature>
<dbReference type="OrthoDB" id="696276at2759"/>
<comment type="caution">
    <text evidence="4">The sequence shown here is derived from an EMBL/GenBank/DDBJ whole genome shotgun (WGS) entry which is preliminary data.</text>
</comment>
<dbReference type="PANTHER" id="PTHR33172:SF91">
    <property type="entry name" value="PROTEIN OXIDATIVE STRESS 3 LIKE 5"/>
    <property type="match status" value="1"/>
</dbReference>
<keyword evidence="2" id="KW-0539">Nucleus</keyword>
<feature type="region of interest" description="Disordered" evidence="3">
    <location>
        <begin position="202"/>
        <end position="239"/>
    </location>
</feature>
<organism evidence="4 5">
    <name type="scientific">Carex littledalei</name>
    <dbReference type="NCBI Taxonomy" id="544730"/>
    <lineage>
        <taxon>Eukaryota</taxon>
        <taxon>Viridiplantae</taxon>
        <taxon>Streptophyta</taxon>
        <taxon>Embryophyta</taxon>
        <taxon>Tracheophyta</taxon>
        <taxon>Spermatophyta</taxon>
        <taxon>Magnoliopsida</taxon>
        <taxon>Liliopsida</taxon>
        <taxon>Poales</taxon>
        <taxon>Cyperaceae</taxon>
        <taxon>Cyperoideae</taxon>
        <taxon>Cariceae</taxon>
        <taxon>Carex</taxon>
        <taxon>Carex subgen. Euthyceras</taxon>
    </lineage>
</organism>
<dbReference type="PANTHER" id="PTHR33172">
    <property type="entry name" value="OS08G0516900 PROTEIN"/>
    <property type="match status" value="1"/>
</dbReference>
<evidence type="ECO:0000256" key="3">
    <source>
        <dbReference type="SAM" id="MobiDB-lite"/>
    </source>
</evidence>
<sequence length="291" mass="31954">MPVEVAAGPTLKSTVNLPSETQNGDGDGDPAAAYDEMNDDKLSIGFNLLQSIKEEDDKGEEEEAIMSGSDDTCSIGECSSADDDDDETREDEVQSKQSDHQSLQIKSNLTSLHSLEDSLPIKRGLSNFYSGKSKSFTSLSNAANATAKDLVKPENPLNKRRRLLIAWSRNRRASCSSLVSIAESESPLMPLQRLPSVVSECEEEEEEEEVEESLEQDESSSSFSPSERMRRDKEKRRPSLFTVTVAPAEVDHDHVLSSISIGKMALRSPGRSLSLSDLNRHAHAHAMTNLD</sequence>
<name>A0A833QZ30_9POAL</name>
<dbReference type="GO" id="GO:0006950">
    <property type="term" value="P:response to stress"/>
    <property type="evidence" value="ECO:0007669"/>
    <property type="project" value="UniProtKB-ARBA"/>
</dbReference>
<proteinExistence type="predicted"/>
<evidence type="ECO:0000256" key="1">
    <source>
        <dbReference type="ARBA" id="ARBA00004123"/>
    </source>
</evidence>
<evidence type="ECO:0000313" key="5">
    <source>
        <dbReference type="Proteomes" id="UP000623129"/>
    </source>
</evidence>
<evidence type="ECO:0000256" key="2">
    <source>
        <dbReference type="ARBA" id="ARBA00023242"/>
    </source>
</evidence>
<evidence type="ECO:0000313" key="4">
    <source>
        <dbReference type="EMBL" id="KAF3338855.1"/>
    </source>
</evidence>